<dbReference type="STRING" id="1314782.A0A165RKS5"/>
<organism evidence="3 4">
    <name type="scientific">Neolentinus lepideus HHB14362 ss-1</name>
    <dbReference type="NCBI Taxonomy" id="1314782"/>
    <lineage>
        <taxon>Eukaryota</taxon>
        <taxon>Fungi</taxon>
        <taxon>Dikarya</taxon>
        <taxon>Basidiomycota</taxon>
        <taxon>Agaricomycotina</taxon>
        <taxon>Agaricomycetes</taxon>
        <taxon>Gloeophyllales</taxon>
        <taxon>Gloeophyllaceae</taxon>
        <taxon>Neolentinus</taxon>
    </lineage>
</organism>
<dbReference type="InParanoid" id="A0A165RKS5"/>
<dbReference type="EMBL" id="KV425581">
    <property type="protein sequence ID" value="KZT23957.1"/>
    <property type="molecule type" value="Genomic_DNA"/>
</dbReference>
<evidence type="ECO:0000313" key="3">
    <source>
        <dbReference type="EMBL" id="KZT23957.1"/>
    </source>
</evidence>
<feature type="chain" id="PRO_5007865858" description="GPI anchored protein" evidence="2">
    <location>
        <begin position="23"/>
        <end position="200"/>
    </location>
</feature>
<sequence length="200" mass="18998">MILSLLLAGVVAVSVLHAGAQSTSLFIPALAGDGPLSISELGAGTDGRTTWAVAPGASAAQGTEQPGFSGTATLVEGPNDAYLTYALGTVGAAHLSCAISGGDAACQGELVGPGTTSYATMTIPVQPTLVAFAGASTTVGSSASSSSVSSGSSASQSPSQTLSTAPSATATQVSGAASVKQASVGAVGAVAAGYLLCLLY</sequence>
<keyword evidence="2" id="KW-0732">Signal</keyword>
<name>A0A165RKS5_9AGAM</name>
<feature type="region of interest" description="Disordered" evidence="1">
    <location>
        <begin position="144"/>
        <end position="166"/>
    </location>
</feature>
<keyword evidence="4" id="KW-1185">Reference proteome</keyword>
<dbReference type="AlphaFoldDB" id="A0A165RKS5"/>
<gene>
    <name evidence="3" type="ORF">NEOLEDRAFT_1135784</name>
</gene>
<evidence type="ECO:0000256" key="2">
    <source>
        <dbReference type="SAM" id="SignalP"/>
    </source>
</evidence>
<dbReference type="Proteomes" id="UP000076761">
    <property type="component" value="Unassembled WGS sequence"/>
</dbReference>
<feature type="signal peptide" evidence="2">
    <location>
        <begin position="1"/>
        <end position="22"/>
    </location>
</feature>
<protein>
    <recommendedName>
        <fullName evidence="5">GPI anchored protein</fullName>
    </recommendedName>
</protein>
<evidence type="ECO:0000256" key="1">
    <source>
        <dbReference type="SAM" id="MobiDB-lite"/>
    </source>
</evidence>
<evidence type="ECO:0008006" key="5">
    <source>
        <dbReference type="Google" id="ProtNLM"/>
    </source>
</evidence>
<evidence type="ECO:0000313" key="4">
    <source>
        <dbReference type="Proteomes" id="UP000076761"/>
    </source>
</evidence>
<proteinExistence type="predicted"/>
<accession>A0A165RKS5</accession>
<dbReference type="OrthoDB" id="4991875at2759"/>
<reference evidence="3 4" key="1">
    <citation type="journal article" date="2016" name="Mol. Biol. Evol.">
        <title>Comparative Genomics of Early-Diverging Mushroom-Forming Fungi Provides Insights into the Origins of Lignocellulose Decay Capabilities.</title>
        <authorList>
            <person name="Nagy L.G."/>
            <person name="Riley R."/>
            <person name="Tritt A."/>
            <person name="Adam C."/>
            <person name="Daum C."/>
            <person name="Floudas D."/>
            <person name="Sun H."/>
            <person name="Yadav J.S."/>
            <person name="Pangilinan J."/>
            <person name="Larsson K.H."/>
            <person name="Matsuura K."/>
            <person name="Barry K."/>
            <person name="Labutti K."/>
            <person name="Kuo R."/>
            <person name="Ohm R.A."/>
            <person name="Bhattacharya S.S."/>
            <person name="Shirouzu T."/>
            <person name="Yoshinaga Y."/>
            <person name="Martin F.M."/>
            <person name="Grigoriev I.V."/>
            <person name="Hibbett D.S."/>
        </authorList>
    </citation>
    <scope>NUCLEOTIDE SEQUENCE [LARGE SCALE GENOMIC DNA]</scope>
    <source>
        <strain evidence="3 4">HHB14362 ss-1</strain>
    </source>
</reference>